<protein>
    <submittedName>
        <fullName evidence="2">Uncharacterized protein</fullName>
    </submittedName>
</protein>
<feature type="compositionally biased region" description="Polar residues" evidence="1">
    <location>
        <begin position="12"/>
        <end position="35"/>
    </location>
</feature>
<dbReference type="AlphaFoldDB" id="A0A5C3QW34"/>
<name>A0A5C3QW34_9AGAR</name>
<accession>A0A5C3QW34</accession>
<sequence>MASPAAPPASSQLSSNTASAPNNTTAPIPSASGANPPSSMSSELLPTSTSSESTAHEVKPKRRRFSFRPFSIIPHTRNKHVADASTEHDMKKAAATALEHQRLANIPKSKKEKRAYNDALALRTLIVGSSSTQVTKELAKPKITQMKSLQGQLAKPNSANRVICHLRCLPAVDDIDTARSQQSAPIHAVCLDVTERDADLAHFAHLGAQEVVKPRSGGGADVGVASMGSPSIDALTEIFNDMHVVDLMKSPDFGLGQPAGGDGLLAGALPTPETVIQGFKQITPQLMALGFATGKAFTPNHSGIFPPTDRMSVLTYWWGLELCLPPPTLEYLSTAHSISGSAVNFLTALSMIHQGVREILPFVRYISQFLDFEFNAIKGQNRGAGVVCAATWIMPAALVPRPWDFPLPPDHPSTDPEKEASKAVLSEEAALAPLPSLATPISPPTKHLDEAVPPQAPTPVPSVGIVA</sequence>
<evidence type="ECO:0000313" key="3">
    <source>
        <dbReference type="Proteomes" id="UP000305067"/>
    </source>
</evidence>
<evidence type="ECO:0000313" key="2">
    <source>
        <dbReference type="EMBL" id="TFL04731.1"/>
    </source>
</evidence>
<reference evidence="2 3" key="1">
    <citation type="journal article" date="2019" name="Nat. Ecol. Evol.">
        <title>Megaphylogeny resolves global patterns of mushroom evolution.</title>
        <authorList>
            <person name="Varga T."/>
            <person name="Krizsan K."/>
            <person name="Foldi C."/>
            <person name="Dima B."/>
            <person name="Sanchez-Garcia M."/>
            <person name="Sanchez-Ramirez S."/>
            <person name="Szollosi G.J."/>
            <person name="Szarkandi J.G."/>
            <person name="Papp V."/>
            <person name="Albert L."/>
            <person name="Andreopoulos W."/>
            <person name="Angelini C."/>
            <person name="Antonin V."/>
            <person name="Barry K.W."/>
            <person name="Bougher N.L."/>
            <person name="Buchanan P."/>
            <person name="Buyck B."/>
            <person name="Bense V."/>
            <person name="Catcheside P."/>
            <person name="Chovatia M."/>
            <person name="Cooper J."/>
            <person name="Damon W."/>
            <person name="Desjardin D."/>
            <person name="Finy P."/>
            <person name="Geml J."/>
            <person name="Haridas S."/>
            <person name="Hughes K."/>
            <person name="Justo A."/>
            <person name="Karasinski D."/>
            <person name="Kautmanova I."/>
            <person name="Kiss B."/>
            <person name="Kocsube S."/>
            <person name="Kotiranta H."/>
            <person name="LaButti K.M."/>
            <person name="Lechner B.E."/>
            <person name="Liimatainen K."/>
            <person name="Lipzen A."/>
            <person name="Lukacs Z."/>
            <person name="Mihaltcheva S."/>
            <person name="Morgado L.N."/>
            <person name="Niskanen T."/>
            <person name="Noordeloos M.E."/>
            <person name="Ohm R.A."/>
            <person name="Ortiz-Santana B."/>
            <person name="Ovrebo C."/>
            <person name="Racz N."/>
            <person name="Riley R."/>
            <person name="Savchenko A."/>
            <person name="Shiryaev A."/>
            <person name="Soop K."/>
            <person name="Spirin V."/>
            <person name="Szebenyi C."/>
            <person name="Tomsovsky M."/>
            <person name="Tulloss R.E."/>
            <person name="Uehling J."/>
            <person name="Grigoriev I.V."/>
            <person name="Vagvolgyi C."/>
            <person name="Papp T."/>
            <person name="Martin F.M."/>
            <person name="Miettinen O."/>
            <person name="Hibbett D.S."/>
            <person name="Nagy L.G."/>
        </authorList>
    </citation>
    <scope>NUCLEOTIDE SEQUENCE [LARGE SCALE GENOMIC DNA]</scope>
    <source>
        <strain evidence="2 3">CBS 309.79</strain>
    </source>
</reference>
<feature type="region of interest" description="Disordered" evidence="1">
    <location>
        <begin position="434"/>
        <end position="467"/>
    </location>
</feature>
<proteinExistence type="predicted"/>
<dbReference type="EMBL" id="ML178818">
    <property type="protein sequence ID" value="TFL04731.1"/>
    <property type="molecule type" value="Genomic_DNA"/>
</dbReference>
<keyword evidence="3" id="KW-1185">Reference proteome</keyword>
<gene>
    <name evidence="2" type="ORF">BDV98DRAFT_562746</name>
</gene>
<feature type="compositionally biased region" description="Low complexity" evidence="1">
    <location>
        <begin position="1"/>
        <end position="11"/>
    </location>
</feature>
<dbReference type="Proteomes" id="UP000305067">
    <property type="component" value="Unassembled WGS sequence"/>
</dbReference>
<feature type="region of interest" description="Disordered" evidence="1">
    <location>
        <begin position="1"/>
        <end position="62"/>
    </location>
</feature>
<feature type="compositionally biased region" description="Low complexity" evidence="1">
    <location>
        <begin position="36"/>
        <end position="53"/>
    </location>
</feature>
<dbReference type="OrthoDB" id="2434934at2759"/>
<organism evidence="2 3">
    <name type="scientific">Pterulicium gracile</name>
    <dbReference type="NCBI Taxonomy" id="1884261"/>
    <lineage>
        <taxon>Eukaryota</taxon>
        <taxon>Fungi</taxon>
        <taxon>Dikarya</taxon>
        <taxon>Basidiomycota</taxon>
        <taxon>Agaricomycotina</taxon>
        <taxon>Agaricomycetes</taxon>
        <taxon>Agaricomycetidae</taxon>
        <taxon>Agaricales</taxon>
        <taxon>Pleurotineae</taxon>
        <taxon>Pterulaceae</taxon>
        <taxon>Pterulicium</taxon>
    </lineage>
</organism>
<evidence type="ECO:0000256" key="1">
    <source>
        <dbReference type="SAM" id="MobiDB-lite"/>
    </source>
</evidence>